<dbReference type="InterPro" id="IPR005467">
    <property type="entry name" value="His_kinase_dom"/>
</dbReference>
<keyword evidence="5" id="KW-0547">Nucleotide-binding</keyword>
<dbReference type="CDD" id="cd00082">
    <property type="entry name" value="HisKA"/>
    <property type="match status" value="1"/>
</dbReference>
<dbReference type="InterPro" id="IPR035965">
    <property type="entry name" value="PAS-like_dom_sf"/>
</dbReference>
<dbReference type="Gene3D" id="1.10.287.130">
    <property type="match status" value="1"/>
</dbReference>
<dbReference type="Pfam" id="PF02518">
    <property type="entry name" value="HATPase_c"/>
    <property type="match status" value="1"/>
</dbReference>
<evidence type="ECO:0000256" key="8">
    <source>
        <dbReference type="ARBA" id="ARBA00023012"/>
    </source>
</evidence>
<dbReference type="InterPro" id="IPR000014">
    <property type="entry name" value="PAS"/>
</dbReference>
<dbReference type="InterPro" id="IPR004358">
    <property type="entry name" value="Sig_transdc_His_kin-like_C"/>
</dbReference>
<keyword evidence="7" id="KW-0067">ATP-binding</keyword>
<protein>
    <recommendedName>
        <fullName evidence="2">histidine kinase</fullName>
        <ecNumber evidence="2">2.7.13.3</ecNumber>
    </recommendedName>
</protein>
<dbReference type="SUPFAM" id="SSF55874">
    <property type="entry name" value="ATPase domain of HSP90 chaperone/DNA topoisomerase II/histidine kinase"/>
    <property type="match status" value="1"/>
</dbReference>
<dbReference type="SMART" id="SM00388">
    <property type="entry name" value="HisKA"/>
    <property type="match status" value="1"/>
</dbReference>
<feature type="domain" description="PAS" evidence="12">
    <location>
        <begin position="306"/>
        <end position="349"/>
    </location>
</feature>
<dbReference type="PROSITE" id="PS50112">
    <property type="entry name" value="PAS"/>
    <property type="match status" value="1"/>
</dbReference>
<proteinExistence type="predicted"/>
<dbReference type="SUPFAM" id="SSF55785">
    <property type="entry name" value="PYP-like sensor domain (PAS domain)"/>
    <property type="match status" value="1"/>
</dbReference>
<dbReference type="InterPro" id="IPR003661">
    <property type="entry name" value="HisK_dim/P_dom"/>
</dbReference>
<evidence type="ECO:0000256" key="2">
    <source>
        <dbReference type="ARBA" id="ARBA00012438"/>
    </source>
</evidence>
<accession>A0A4P7UN95</accession>
<gene>
    <name evidence="14" type="ORF">DDIC_10335</name>
</gene>
<evidence type="ECO:0000256" key="6">
    <source>
        <dbReference type="ARBA" id="ARBA00022777"/>
    </source>
</evidence>
<keyword evidence="8" id="KW-0902">Two-component regulatory system</keyword>
<keyword evidence="6" id="KW-0418">Kinase</keyword>
<keyword evidence="10" id="KW-1133">Transmembrane helix</keyword>
<dbReference type="RefSeq" id="WP_136400363.1">
    <property type="nucleotide sequence ID" value="NZ_CP036295.1"/>
</dbReference>
<dbReference type="EMBL" id="CP036295">
    <property type="protein sequence ID" value="QCC86261.1"/>
    <property type="molecule type" value="Genomic_DNA"/>
</dbReference>
<evidence type="ECO:0000256" key="4">
    <source>
        <dbReference type="ARBA" id="ARBA00022679"/>
    </source>
</evidence>
<keyword evidence="3" id="KW-0597">Phosphoprotein</keyword>
<dbReference type="Gene3D" id="3.30.450.20">
    <property type="entry name" value="PAS domain"/>
    <property type="match status" value="1"/>
</dbReference>
<evidence type="ECO:0000313" key="15">
    <source>
        <dbReference type="Proteomes" id="UP000297065"/>
    </source>
</evidence>
<keyword evidence="4" id="KW-0808">Transferase</keyword>
<evidence type="ECO:0000256" key="3">
    <source>
        <dbReference type="ARBA" id="ARBA00022553"/>
    </source>
</evidence>
<evidence type="ECO:0000256" key="9">
    <source>
        <dbReference type="SAM" id="MobiDB-lite"/>
    </source>
</evidence>
<dbReference type="PRINTS" id="PR00344">
    <property type="entry name" value="BCTRLSENSOR"/>
</dbReference>
<feature type="region of interest" description="Disordered" evidence="9">
    <location>
        <begin position="207"/>
        <end position="242"/>
    </location>
</feature>
<evidence type="ECO:0000259" key="13">
    <source>
        <dbReference type="PROSITE" id="PS50113"/>
    </source>
</evidence>
<dbReference type="AlphaFoldDB" id="A0A4P7UN95"/>
<feature type="compositionally biased region" description="Low complexity" evidence="9">
    <location>
        <begin position="207"/>
        <end position="219"/>
    </location>
</feature>
<sequence>MKSFRLSLSRSLSRMGLSPWMLLGAALILGLTLAGISVRSNQRERAFMVHNLIDRAEALIWALEAGTRTGLRLSPGAVLGMRPLLTETARQPGILYMAVTDTSGAVLAQSGDSPLPPGQPGDAGRDLAATSMRVQAQDVPPLADVGDRPMWRVRNKDGKEVFEVFRAFAPLSRAHGQHMGGGHGSHGMGMMGGMMGMLGADGLAGPDGRPGAADGFGAPDPRDAFGDAPPPPMGGFGGRPGPEAPRQVVGVALVGFDARPFEDALAQDARNNLLSAALAAALGLAGFVSLFWVHNNRRWQRILRDQQAMAAEVVASLPLGLVISDPAGRIAMINDAALGMFGKKRHEILPAENSGPQNGQQGSSHAHKQASPLASLPGLPWDSLTDKMSHGARILEQETALAVAGAKPLTVNLGGAAIRNEDGVFLGNVFVLRDVTEMKRLQADAQRNDRLAALGHLAAGVAHEIRNPLSTIKGVALYIARRMPLGGREQEAAQRMIDEVERLDRVVSELLDFARPGSFETVQADLGEIISRALRLAEADIKAKGVAVALELEPGFPKVKISPERLTQALLNLFLNAVQAMDNGGTLRVTARLLPDGFFSLTVADTGPGIPAEIQASIFTPYFTTKPSGTGLGLAIVYQIAEGHGGRVSVGNAPGHGAEFTLTLPV</sequence>
<dbReference type="GO" id="GO:0005524">
    <property type="term" value="F:ATP binding"/>
    <property type="evidence" value="ECO:0007669"/>
    <property type="project" value="UniProtKB-KW"/>
</dbReference>
<comment type="catalytic activity">
    <reaction evidence="1">
        <text>ATP + protein L-histidine = ADP + protein N-phospho-L-histidine.</text>
        <dbReference type="EC" id="2.7.13.3"/>
    </reaction>
</comment>
<dbReference type="InterPro" id="IPR003594">
    <property type="entry name" value="HATPase_dom"/>
</dbReference>
<dbReference type="EC" id="2.7.13.3" evidence="2"/>
<feature type="transmembrane region" description="Helical" evidence="10">
    <location>
        <begin position="273"/>
        <end position="293"/>
    </location>
</feature>
<dbReference type="SUPFAM" id="SSF47384">
    <property type="entry name" value="Homodimeric domain of signal transducing histidine kinase"/>
    <property type="match status" value="1"/>
</dbReference>
<dbReference type="PANTHER" id="PTHR43065:SF10">
    <property type="entry name" value="PEROXIDE STRESS-ACTIVATED HISTIDINE KINASE MAK3"/>
    <property type="match status" value="1"/>
</dbReference>
<reference evidence="14 15" key="1">
    <citation type="submission" date="2019-02" db="EMBL/GenBank/DDBJ databases">
        <title>Complete Genome Sequence of Desulfovibrio desulfuricans IC1, a Sulfonate Utilizing Anaerobe.</title>
        <authorList>
            <person name="Day L.A."/>
            <person name="De Leon K.B."/>
            <person name="Wall J.D."/>
        </authorList>
    </citation>
    <scope>NUCLEOTIDE SEQUENCE [LARGE SCALE GENOMIC DNA]</scope>
    <source>
        <strain evidence="14 15">IC1</strain>
    </source>
</reference>
<dbReference type="SMART" id="SM00387">
    <property type="entry name" value="HATPase_c"/>
    <property type="match status" value="1"/>
</dbReference>
<keyword evidence="10" id="KW-0812">Transmembrane</keyword>
<dbReference type="InterPro" id="IPR036097">
    <property type="entry name" value="HisK_dim/P_sf"/>
</dbReference>
<feature type="compositionally biased region" description="Polar residues" evidence="9">
    <location>
        <begin position="354"/>
        <end position="364"/>
    </location>
</feature>
<dbReference type="InterPro" id="IPR036890">
    <property type="entry name" value="HATPase_C_sf"/>
</dbReference>
<evidence type="ECO:0000256" key="10">
    <source>
        <dbReference type="SAM" id="Phobius"/>
    </source>
</evidence>
<dbReference type="OrthoDB" id="9773941at2"/>
<dbReference type="PROSITE" id="PS50113">
    <property type="entry name" value="PAC"/>
    <property type="match status" value="1"/>
</dbReference>
<dbReference type="Pfam" id="PF00512">
    <property type="entry name" value="HisKA"/>
    <property type="match status" value="1"/>
</dbReference>
<dbReference type="Gene3D" id="3.30.565.10">
    <property type="entry name" value="Histidine kinase-like ATPase, C-terminal domain"/>
    <property type="match status" value="1"/>
</dbReference>
<evidence type="ECO:0000313" key="14">
    <source>
        <dbReference type="EMBL" id="QCC86261.1"/>
    </source>
</evidence>
<dbReference type="PROSITE" id="PS50109">
    <property type="entry name" value="HIS_KIN"/>
    <property type="match status" value="1"/>
</dbReference>
<feature type="region of interest" description="Disordered" evidence="9">
    <location>
        <begin position="349"/>
        <end position="372"/>
    </location>
</feature>
<feature type="domain" description="Histidine kinase" evidence="11">
    <location>
        <begin position="460"/>
        <end position="666"/>
    </location>
</feature>
<dbReference type="CDD" id="cd00075">
    <property type="entry name" value="HATPase"/>
    <property type="match status" value="1"/>
</dbReference>
<dbReference type="Proteomes" id="UP000297065">
    <property type="component" value="Chromosome"/>
</dbReference>
<dbReference type="CDD" id="cd00130">
    <property type="entry name" value="PAS"/>
    <property type="match status" value="1"/>
</dbReference>
<evidence type="ECO:0000256" key="1">
    <source>
        <dbReference type="ARBA" id="ARBA00000085"/>
    </source>
</evidence>
<keyword evidence="10" id="KW-0472">Membrane</keyword>
<feature type="domain" description="PAC" evidence="13">
    <location>
        <begin position="395"/>
        <end position="447"/>
    </location>
</feature>
<evidence type="ECO:0000259" key="12">
    <source>
        <dbReference type="PROSITE" id="PS50112"/>
    </source>
</evidence>
<evidence type="ECO:0000256" key="7">
    <source>
        <dbReference type="ARBA" id="ARBA00022840"/>
    </source>
</evidence>
<evidence type="ECO:0000259" key="11">
    <source>
        <dbReference type="PROSITE" id="PS50109"/>
    </source>
</evidence>
<evidence type="ECO:0000256" key="5">
    <source>
        <dbReference type="ARBA" id="ARBA00022741"/>
    </source>
</evidence>
<dbReference type="GO" id="GO:0000155">
    <property type="term" value="F:phosphorelay sensor kinase activity"/>
    <property type="evidence" value="ECO:0007669"/>
    <property type="project" value="InterPro"/>
</dbReference>
<dbReference type="PANTHER" id="PTHR43065">
    <property type="entry name" value="SENSOR HISTIDINE KINASE"/>
    <property type="match status" value="1"/>
</dbReference>
<dbReference type="InterPro" id="IPR000700">
    <property type="entry name" value="PAS-assoc_C"/>
</dbReference>
<organism evidence="14 15">
    <name type="scientific">Desulfovibrio desulfuricans</name>
    <dbReference type="NCBI Taxonomy" id="876"/>
    <lineage>
        <taxon>Bacteria</taxon>
        <taxon>Pseudomonadati</taxon>
        <taxon>Thermodesulfobacteriota</taxon>
        <taxon>Desulfovibrionia</taxon>
        <taxon>Desulfovibrionales</taxon>
        <taxon>Desulfovibrionaceae</taxon>
        <taxon>Desulfovibrio</taxon>
    </lineage>
</organism>
<name>A0A4P7UN95_DESDE</name>